<dbReference type="InterPro" id="IPR036291">
    <property type="entry name" value="NAD(P)-bd_dom_sf"/>
</dbReference>
<gene>
    <name evidence="1" type="ORF">GBA65_05485</name>
</gene>
<proteinExistence type="predicted"/>
<keyword evidence="2" id="KW-1185">Reference proteome</keyword>
<sequence length="337" mass="36842">MKLLVLGGGGFLGYHVVAEALAMGHEVSTFNREGEAPVEGAEALQGDRQDDLSALRGRTWDAVLDTFSDPEAVGETARLLSGSVGAYGYVSGISLYHPDGPAVVDEGSPLRRADEGLDDALQERSIAKLRCEEAVRERFSGPVLISRIGIMVGPRDPTDRFSWWPVRLARTLAEGDEVLAPGDENRPVQFSDARDIASWMVRTLEAGGSGTFDAVGPGREVSIAEVLKACRDVAAEGAGVGAGEPEIIWAGEEFLRRNLVGIAEEERPLWFPEDQIPFRAVDSSRAIEAGLRFRSVEETARDTLAWVRSRPQGAELRCGFDPSFERELLRRWRKRPV</sequence>
<organism evidence="1 2">
    <name type="scientific">Rubrobacter marinus</name>
    <dbReference type="NCBI Taxonomy" id="2653852"/>
    <lineage>
        <taxon>Bacteria</taxon>
        <taxon>Bacillati</taxon>
        <taxon>Actinomycetota</taxon>
        <taxon>Rubrobacteria</taxon>
        <taxon>Rubrobacterales</taxon>
        <taxon>Rubrobacteraceae</taxon>
        <taxon>Rubrobacter</taxon>
    </lineage>
</organism>
<dbReference type="KEGG" id="rmar:GBA65_05485"/>
<protein>
    <submittedName>
        <fullName evidence="1">Epimerase</fullName>
    </submittedName>
</protein>
<accession>A0A6G8PV34</accession>
<dbReference type="EMBL" id="CP045121">
    <property type="protein sequence ID" value="QIN78058.1"/>
    <property type="molecule type" value="Genomic_DNA"/>
</dbReference>
<dbReference type="Proteomes" id="UP000502706">
    <property type="component" value="Chromosome"/>
</dbReference>
<dbReference type="AlphaFoldDB" id="A0A6G8PV34"/>
<dbReference type="Gene3D" id="3.40.50.720">
    <property type="entry name" value="NAD(P)-binding Rossmann-like Domain"/>
    <property type="match status" value="1"/>
</dbReference>
<dbReference type="SUPFAM" id="SSF51735">
    <property type="entry name" value="NAD(P)-binding Rossmann-fold domains"/>
    <property type="match status" value="1"/>
</dbReference>
<evidence type="ECO:0000313" key="1">
    <source>
        <dbReference type="EMBL" id="QIN78058.1"/>
    </source>
</evidence>
<dbReference type="RefSeq" id="WP_166395736.1">
    <property type="nucleotide sequence ID" value="NZ_CP045121.1"/>
</dbReference>
<evidence type="ECO:0000313" key="2">
    <source>
        <dbReference type="Proteomes" id="UP000502706"/>
    </source>
</evidence>
<name>A0A6G8PV34_9ACTN</name>
<reference evidence="1 2" key="1">
    <citation type="submission" date="2019-10" db="EMBL/GenBank/DDBJ databases">
        <title>Rubrobacter sp nov SCSIO 52915 isolated from a deep-sea sediment in the South China Sea.</title>
        <authorList>
            <person name="Chen R.W."/>
        </authorList>
    </citation>
    <scope>NUCLEOTIDE SEQUENCE [LARGE SCALE GENOMIC DNA]</scope>
    <source>
        <strain evidence="1 2">SCSIO 52915</strain>
    </source>
</reference>